<organism evidence="3 4">
    <name type="scientific">Bowmanella pacifica</name>
    <dbReference type="NCBI Taxonomy" id="502051"/>
    <lineage>
        <taxon>Bacteria</taxon>
        <taxon>Pseudomonadati</taxon>
        <taxon>Pseudomonadota</taxon>
        <taxon>Gammaproteobacteria</taxon>
        <taxon>Alteromonadales</taxon>
        <taxon>Alteromonadaceae</taxon>
        <taxon>Bowmanella</taxon>
    </lineage>
</organism>
<name>A0A917YVV3_9ALTE</name>
<dbReference type="GO" id="GO:0004180">
    <property type="term" value="F:carboxypeptidase activity"/>
    <property type="evidence" value="ECO:0007669"/>
    <property type="project" value="UniProtKB-KW"/>
</dbReference>
<evidence type="ECO:0000313" key="3">
    <source>
        <dbReference type="EMBL" id="GGO68158.1"/>
    </source>
</evidence>
<dbReference type="PANTHER" id="PTHR46825">
    <property type="entry name" value="D-ALANYL-D-ALANINE-CARBOXYPEPTIDASE/ENDOPEPTIDASE AMPH"/>
    <property type="match status" value="1"/>
</dbReference>
<feature type="signal peptide" evidence="1">
    <location>
        <begin position="1"/>
        <end position="20"/>
    </location>
</feature>
<dbReference type="InterPro" id="IPR050491">
    <property type="entry name" value="AmpC-like"/>
</dbReference>
<comment type="caution">
    <text evidence="3">The sequence shown here is derived from an EMBL/GenBank/DDBJ whole genome shotgun (WGS) entry which is preliminary data.</text>
</comment>
<reference evidence="3" key="2">
    <citation type="submission" date="2020-09" db="EMBL/GenBank/DDBJ databases">
        <authorList>
            <person name="Sun Q."/>
            <person name="Zhou Y."/>
        </authorList>
    </citation>
    <scope>NUCLEOTIDE SEQUENCE</scope>
    <source>
        <strain evidence="3">CGMCC 1.7086</strain>
    </source>
</reference>
<reference evidence="3" key="1">
    <citation type="journal article" date="2014" name="Int. J. Syst. Evol. Microbiol.">
        <title>Complete genome sequence of Corynebacterium casei LMG S-19264T (=DSM 44701T), isolated from a smear-ripened cheese.</title>
        <authorList>
            <consortium name="US DOE Joint Genome Institute (JGI-PGF)"/>
            <person name="Walter F."/>
            <person name="Albersmeier A."/>
            <person name="Kalinowski J."/>
            <person name="Ruckert C."/>
        </authorList>
    </citation>
    <scope>NUCLEOTIDE SEQUENCE</scope>
    <source>
        <strain evidence="3">CGMCC 1.7086</strain>
    </source>
</reference>
<evidence type="ECO:0000313" key="4">
    <source>
        <dbReference type="Proteomes" id="UP000606935"/>
    </source>
</evidence>
<keyword evidence="1" id="KW-0732">Signal</keyword>
<dbReference type="RefSeq" id="WP_188693053.1">
    <property type="nucleotide sequence ID" value="NZ_BMLS01000002.1"/>
</dbReference>
<dbReference type="Gene3D" id="3.40.710.10">
    <property type="entry name" value="DD-peptidase/beta-lactamase superfamily"/>
    <property type="match status" value="1"/>
</dbReference>
<evidence type="ECO:0000256" key="1">
    <source>
        <dbReference type="SAM" id="SignalP"/>
    </source>
</evidence>
<proteinExistence type="predicted"/>
<protein>
    <submittedName>
        <fullName evidence="3">D-Ala-D-Ala carboxypeptidase</fullName>
    </submittedName>
</protein>
<accession>A0A917YVV3</accession>
<dbReference type="EMBL" id="BMLS01000002">
    <property type="protein sequence ID" value="GGO68158.1"/>
    <property type="molecule type" value="Genomic_DNA"/>
</dbReference>
<dbReference type="InterPro" id="IPR012338">
    <property type="entry name" value="Beta-lactam/transpept-like"/>
</dbReference>
<keyword evidence="3" id="KW-0121">Carboxypeptidase</keyword>
<feature type="domain" description="Beta-lactamase-related" evidence="2">
    <location>
        <begin position="44"/>
        <end position="331"/>
    </location>
</feature>
<sequence>MYKRWIGLLALLGLSLPVAADMSVRGKEQLDHYLAQLGQHNKMMLSVALSENGRPIYANQQGYAEVESQQALNADTQLRIGSISKTFTAVLVMQLVEQGKLQLDWPLSRYFTEFPNSDKITVEHLLAHRSGLFNFTNAQDYGLYMQSPQSQKQMLDRMLALPPDFAPDEKQAYSNTNYYLLSLIIEKVSGTTYADLLDTQIIQPLGLKRTGYGGKITPELNQALSYQWQGQWQRASESDMSVPFGAGALVSTPTELNQFFAALFNGKLLSADSLKQMRALQPGYGFALFPMPFHQYQLLGHKGSIDGFVSISAYLPEKGLAITALSNGVNYAFNDMLIAMLSAYFDMPVRPPEFVKAIDAKDMDLQRFVGDYGSSQLPLDIKVFIDGEALFAQATGQGAFPLTAISGREFVFEQAGIRLAFVLEHDKPASGFVLNQGGGAYQYQRQTK</sequence>
<dbReference type="SUPFAM" id="SSF56601">
    <property type="entry name" value="beta-lactamase/transpeptidase-like"/>
    <property type="match status" value="1"/>
</dbReference>
<keyword evidence="4" id="KW-1185">Reference proteome</keyword>
<keyword evidence="3" id="KW-0378">Hydrolase</keyword>
<keyword evidence="3" id="KW-0645">Protease</keyword>
<gene>
    <name evidence="3" type="ORF">GCM10010982_16420</name>
</gene>
<dbReference type="InterPro" id="IPR001466">
    <property type="entry name" value="Beta-lactam-related"/>
</dbReference>
<dbReference type="AlphaFoldDB" id="A0A917YVV3"/>
<dbReference type="Proteomes" id="UP000606935">
    <property type="component" value="Unassembled WGS sequence"/>
</dbReference>
<dbReference type="PANTHER" id="PTHR46825:SF9">
    <property type="entry name" value="BETA-LACTAMASE-RELATED DOMAIN-CONTAINING PROTEIN"/>
    <property type="match status" value="1"/>
</dbReference>
<dbReference type="Pfam" id="PF00144">
    <property type="entry name" value="Beta-lactamase"/>
    <property type="match status" value="1"/>
</dbReference>
<evidence type="ECO:0000259" key="2">
    <source>
        <dbReference type="Pfam" id="PF00144"/>
    </source>
</evidence>
<feature type="chain" id="PRO_5037747755" evidence="1">
    <location>
        <begin position="21"/>
        <end position="448"/>
    </location>
</feature>